<keyword evidence="1" id="KW-0378">Hydrolase</keyword>
<reference evidence="1 2" key="1">
    <citation type="submission" date="2022-04" db="EMBL/GenBank/DDBJ databases">
        <title>Positive selection, recombination, and allopatry shape intraspecific diversity of widespread and dominant cyanobacteria.</title>
        <authorList>
            <person name="Wei J."/>
            <person name="Shu W."/>
            <person name="Hu C."/>
        </authorList>
    </citation>
    <scope>NUCLEOTIDE SEQUENCE [LARGE SCALE GENOMIC DNA]</scope>
    <source>
        <strain evidence="1 2">AS-A4</strain>
    </source>
</reference>
<dbReference type="PANTHER" id="PTHR37946:SF1">
    <property type="entry name" value="SLL1969 PROTEIN"/>
    <property type="match status" value="1"/>
</dbReference>
<dbReference type="InterPro" id="IPR029058">
    <property type="entry name" value="AB_hydrolase_fold"/>
</dbReference>
<evidence type="ECO:0000313" key="1">
    <source>
        <dbReference type="EMBL" id="MEP1059241.1"/>
    </source>
</evidence>
<dbReference type="RefSeq" id="WP_190448999.1">
    <property type="nucleotide sequence ID" value="NZ_JAMPLM010000009.1"/>
</dbReference>
<dbReference type="GO" id="GO:0016787">
    <property type="term" value="F:hydrolase activity"/>
    <property type="evidence" value="ECO:0007669"/>
    <property type="project" value="UniProtKB-KW"/>
</dbReference>
<gene>
    <name evidence="1" type="ORF">NDI38_12405</name>
</gene>
<protein>
    <submittedName>
        <fullName evidence="1">Alpha/beta fold hydrolase</fullName>
    </submittedName>
</protein>
<comment type="caution">
    <text evidence="1">The sequence shown here is derived from an EMBL/GenBank/DDBJ whole genome shotgun (WGS) entry which is preliminary data.</text>
</comment>
<dbReference type="Gene3D" id="3.40.50.1820">
    <property type="entry name" value="alpha/beta hydrolase"/>
    <property type="match status" value="1"/>
</dbReference>
<dbReference type="Proteomes" id="UP001476950">
    <property type="component" value="Unassembled WGS sequence"/>
</dbReference>
<dbReference type="PANTHER" id="PTHR37946">
    <property type="entry name" value="SLL1969 PROTEIN"/>
    <property type="match status" value="1"/>
</dbReference>
<proteinExistence type="predicted"/>
<organism evidence="1 2">
    <name type="scientific">Stenomitos frigidus AS-A4</name>
    <dbReference type="NCBI Taxonomy" id="2933935"/>
    <lineage>
        <taxon>Bacteria</taxon>
        <taxon>Bacillati</taxon>
        <taxon>Cyanobacteriota</taxon>
        <taxon>Cyanophyceae</taxon>
        <taxon>Leptolyngbyales</taxon>
        <taxon>Leptolyngbyaceae</taxon>
        <taxon>Stenomitos</taxon>
    </lineage>
</organism>
<accession>A0ABV0KJ23</accession>
<name>A0ABV0KJ23_9CYAN</name>
<dbReference type="SUPFAM" id="SSF53474">
    <property type="entry name" value="alpha/beta-Hydrolases"/>
    <property type="match status" value="1"/>
</dbReference>
<evidence type="ECO:0000313" key="2">
    <source>
        <dbReference type="Proteomes" id="UP001476950"/>
    </source>
</evidence>
<dbReference type="Pfam" id="PF02089">
    <property type="entry name" value="Palm_thioest"/>
    <property type="match status" value="1"/>
</dbReference>
<sequence length="205" mass="22895">MNPSTPKHPVLLLHGIWDTGTIFRPMTRYLNSLGWETHDLNFTPNNGDACLTSLAQQVADYADRTFALGTPFDLLGFSMGGIIGRYYLQRLGGLDRVQRFLTLSSPHNGTWVAYGSLRQGCMQMRPNHPFLHDLNRDIKTLDRLNFTSIWTPLDAMIVPASSSQVPVGQDVKVWVPLHRDMVSHPQSLKAVATALAEPVKVKSSR</sequence>
<dbReference type="EMBL" id="JAMPLM010000009">
    <property type="protein sequence ID" value="MEP1059241.1"/>
    <property type="molecule type" value="Genomic_DNA"/>
</dbReference>
<keyword evidence="2" id="KW-1185">Reference proteome</keyword>